<evidence type="ECO:0000313" key="3">
    <source>
        <dbReference type="Proteomes" id="UP001597413"/>
    </source>
</evidence>
<feature type="transmembrane region" description="Helical" evidence="1">
    <location>
        <begin position="223"/>
        <end position="253"/>
    </location>
</feature>
<accession>A0ABW5A941</accession>
<keyword evidence="1" id="KW-0812">Transmembrane</keyword>
<dbReference type="Pfam" id="PF20340">
    <property type="entry name" value="DUF6635"/>
    <property type="match status" value="2"/>
</dbReference>
<protein>
    <submittedName>
        <fullName evidence="2">DUF6635 family protein</fullName>
    </submittedName>
</protein>
<organism evidence="2 3">
    <name type="scientific">Rhodobacter lacus</name>
    <dbReference type="NCBI Taxonomy" id="1641972"/>
    <lineage>
        <taxon>Bacteria</taxon>
        <taxon>Pseudomonadati</taxon>
        <taxon>Pseudomonadota</taxon>
        <taxon>Alphaproteobacteria</taxon>
        <taxon>Rhodobacterales</taxon>
        <taxon>Rhodobacter group</taxon>
        <taxon>Rhodobacter</taxon>
    </lineage>
</organism>
<dbReference type="EMBL" id="JBHUIX010000012">
    <property type="protein sequence ID" value="MFD2174807.1"/>
    <property type="molecule type" value="Genomic_DNA"/>
</dbReference>
<reference evidence="3" key="1">
    <citation type="journal article" date="2019" name="Int. J. Syst. Evol. Microbiol.">
        <title>The Global Catalogue of Microorganisms (GCM) 10K type strain sequencing project: providing services to taxonomists for standard genome sequencing and annotation.</title>
        <authorList>
            <consortium name="The Broad Institute Genomics Platform"/>
            <consortium name="The Broad Institute Genome Sequencing Center for Infectious Disease"/>
            <person name="Wu L."/>
            <person name="Ma J."/>
        </authorList>
    </citation>
    <scope>NUCLEOTIDE SEQUENCE [LARGE SCALE GENOMIC DNA]</scope>
    <source>
        <strain evidence="3">CCUG 55131</strain>
    </source>
</reference>
<dbReference type="RefSeq" id="WP_377390640.1">
    <property type="nucleotide sequence ID" value="NZ_JBHUIX010000012.1"/>
</dbReference>
<evidence type="ECO:0000313" key="2">
    <source>
        <dbReference type="EMBL" id="MFD2174807.1"/>
    </source>
</evidence>
<name>A0ABW5A941_9RHOB</name>
<keyword evidence="1" id="KW-0472">Membrane</keyword>
<dbReference type="Proteomes" id="UP001597413">
    <property type="component" value="Unassembled WGS sequence"/>
</dbReference>
<evidence type="ECO:0000256" key="1">
    <source>
        <dbReference type="SAM" id="Phobius"/>
    </source>
</evidence>
<keyword evidence="3" id="KW-1185">Reference proteome</keyword>
<dbReference type="InterPro" id="IPR046575">
    <property type="entry name" value="DUF6635"/>
</dbReference>
<sequence>MRGQTGTGRARDERLNAFVRNHFLWPGSLRLHRAALGGDLVRAPLNVMLAPVLVATRLIAWACGALHRPRLANWFGRRKLLLRTSVAARVEALILTEIMGVPVSGATPGRAGLVRAILAAPALRDPLRRAGSVDDAEQMAERIVAALSEYSGARAATAEFTTALIMLAIGAAAFQTATPGAISMAPGVAGQVAQSTAIAEFPLGSGIGGLWYGAFPAAPSEGLMAITLLGLVLVGAVVATFAGVLADPVQVWLGVHRRRLTRLIAVLEAEINHTPPKPFVAKEHFLARIFDLWDAALSILRALRG</sequence>
<gene>
    <name evidence="2" type="ORF">ACFSM0_11950</name>
</gene>
<proteinExistence type="predicted"/>
<comment type="caution">
    <text evidence="2">The sequence shown here is derived from an EMBL/GenBank/DDBJ whole genome shotgun (WGS) entry which is preliminary data.</text>
</comment>
<keyword evidence="1" id="KW-1133">Transmembrane helix</keyword>